<evidence type="ECO:0000256" key="6">
    <source>
        <dbReference type="ARBA" id="ARBA00022989"/>
    </source>
</evidence>
<dbReference type="InterPro" id="IPR023395">
    <property type="entry name" value="MCP_dom_sf"/>
</dbReference>
<evidence type="ECO:0000256" key="5">
    <source>
        <dbReference type="ARBA" id="ARBA00022737"/>
    </source>
</evidence>
<dbReference type="GO" id="GO:0031966">
    <property type="term" value="C:mitochondrial membrane"/>
    <property type="evidence" value="ECO:0007669"/>
    <property type="project" value="UniProtKB-SubCell"/>
</dbReference>
<dbReference type="InterPro" id="IPR050567">
    <property type="entry name" value="Mitochondrial_Carrier"/>
</dbReference>
<evidence type="ECO:0000256" key="7">
    <source>
        <dbReference type="ARBA" id="ARBA00023128"/>
    </source>
</evidence>
<keyword evidence="3 10" id="KW-0813">Transport</keyword>
<proteinExistence type="inferred from homology"/>
<protein>
    <submittedName>
        <fullName evidence="11">Uncharacterized protein</fullName>
    </submittedName>
</protein>
<feature type="repeat" description="Solcar" evidence="9">
    <location>
        <begin position="203"/>
        <end position="292"/>
    </location>
</feature>
<dbReference type="AlphaFoldDB" id="A0AAJ5YV68"/>
<organism evidence="11 12">
    <name type="scientific">Malassezia yamatoensis</name>
    <dbReference type="NCBI Taxonomy" id="253288"/>
    <lineage>
        <taxon>Eukaryota</taxon>
        <taxon>Fungi</taxon>
        <taxon>Dikarya</taxon>
        <taxon>Basidiomycota</taxon>
        <taxon>Ustilaginomycotina</taxon>
        <taxon>Malasseziomycetes</taxon>
        <taxon>Malasseziales</taxon>
        <taxon>Malasseziaceae</taxon>
        <taxon>Malassezia</taxon>
    </lineage>
</organism>
<evidence type="ECO:0000256" key="8">
    <source>
        <dbReference type="ARBA" id="ARBA00023136"/>
    </source>
</evidence>
<dbReference type="SUPFAM" id="SSF103506">
    <property type="entry name" value="Mitochondrial carrier"/>
    <property type="match status" value="1"/>
</dbReference>
<dbReference type="GO" id="GO:1990575">
    <property type="term" value="P:mitochondrial L-ornithine transmembrane transport"/>
    <property type="evidence" value="ECO:0007669"/>
    <property type="project" value="TreeGrafter"/>
</dbReference>
<sequence length="296" mass="32048">MALPESVKDILAGTCGGITQVLVGQPFDIVKVRIQTAPRGMYSGILGCVSDIFQKGGLSAFYRGTELPLIGVGACVSIQFGVVQYVKRIFQDQNRGAFGGKSQHLSHAQLYLSGAAGGIANSVLASPIEQVRIRLQTQQTPIYSGPLNCIQQISAKGGVSGVFRGLVPTLLREGHGMGIYFLTYDYLVQQVMKSQHLEHRSQLSPTVPLLAGASAGVVLWMAVYPIDVVKSYIQTDAINPKERRFRGMMDVIRFVHKSSGTAGFFRGIIPTLIRAPFANGATFLAFEMALHQLSQF</sequence>
<evidence type="ECO:0000256" key="4">
    <source>
        <dbReference type="ARBA" id="ARBA00022692"/>
    </source>
</evidence>
<feature type="repeat" description="Solcar" evidence="9">
    <location>
        <begin position="108"/>
        <end position="190"/>
    </location>
</feature>
<feature type="repeat" description="Solcar" evidence="9">
    <location>
        <begin position="4"/>
        <end position="89"/>
    </location>
</feature>
<dbReference type="PROSITE" id="PS50920">
    <property type="entry name" value="SOLCAR"/>
    <property type="match status" value="3"/>
</dbReference>
<keyword evidence="7" id="KW-0496">Mitochondrion</keyword>
<evidence type="ECO:0000256" key="9">
    <source>
        <dbReference type="PROSITE-ProRule" id="PRU00282"/>
    </source>
</evidence>
<reference evidence="11 12" key="1">
    <citation type="submission" date="2023-03" db="EMBL/GenBank/DDBJ databases">
        <title>Mating type loci evolution in Malassezia.</title>
        <authorList>
            <person name="Coelho M.A."/>
        </authorList>
    </citation>
    <scope>NUCLEOTIDE SEQUENCE [LARGE SCALE GENOMIC DNA]</scope>
    <source>
        <strain evidence="11 12">CBS 9725</strain>
    </source>
</reference>
<evidence type="ECO:0000256" key="1">
    <source>
        <dbReference type="ARBA" id="ARBA00004225"/>
    </source>
</evidence>
<accession>A0AAJ5YV68</accession>
<dbReference type="InterPro" id="IPR018108">
    <property type="entry name" value="MCP_transmembrane"/>
</dbReference>
<keyword evidence="12" id="KW-1185">Reference proteome</keyword>
<dbReference type="Proteomes" id="UP001219567">
    <property type="component" value="Chromosome 1"/>
</dbReference>
<evidence type="ECO:0000256" key="3">
    <source>
        <dbReference type="ARBA" id="ARBA00022448"/>
    </source>
</evidence>
<evidence type="ECO:0000256" key="10">
    <source>
        <dbReference type="RuleBase" id="RU000488"/>
    </source>
</evidence>
<comment type="similarity">
    <text evidence="2 10">Belongs to the mitochondrial carrier (TC 2.A.29) family.</text>
</comment>
<dbReference type="EMBL" id="CP119943">
    <property type="protein sequence ID" value="WFC98227.1"/>
    <property type="molecule type" value="Genomic_DNA"/>
</dbReference>
<dbReference type="Gene3D" id="1.50.40.10">
    <property type="entry name" value="Mitochondrial carrier domain"/>
    <property type="match status" value="2"/>
</dbReference>
<dbReference type="Pfam" id="PF00153">
    <property type="entry name" value="Mito_carr"/>
    <property type="match status" value="3"/>
</dbReference>
<evidence type="ECO:0000313" key="12">
    <source>
        <dbReference type="Proteomes" id="UP001219567"/>
    </source>
</evidence>
<evidence type="ECO:0000313" key="11">
    <source>
        <dbReference type="EMBL" id="WFC98227.1"/>
    </source>
</evidence>
<name>A0AAJ5YV68_9BASI</name>
<dbReference type="PANTHER" id="PTHR45624:SF12">
    <property type="entry name" value="MITOCHONDRIAL ORNITHINE TRANSPORTER 1"/>
    <property type="match status" value="1"/>
</dbReference>
<dbReference type="PANTHER" id="PTHR45624">
    <property type="entry name" value="MITOCHONDRIAL BASIC AMINO ACIDS TRANSPORTER-RELATED"/>
    <property type="match status" value="1"/>
</dbReference>
<keyword evidence="5" id="KW-0677">Repeat</keyword>
<gene>
    <name evidence="11" type="ORF">MYAM1_000952</name>
</gene>
<keyword evidence="6" id="KW-1133">Transmembrane helix</keyword>
<keyword evidence="4 9" id="KW-0812">Transmembrane</keyword>
<dbReference type="GO" id="GO:0000064">
    <property type="term" value="F:L-ornithine transmembrane transporter activity"/>
    <property type="evidence" value="ECO:0007669"/>
    <property type="project" value="TreeGrafter"/>
</dbReference>
<evidence type="ECO:0000256" key="2">
    <source>
        <dbReference type="ARBA" id="ARBA00006375"/>
    </source>
</evidence>
<comment type="subcellular location">
    <subcellularLocation>
        <location evidence="1">Mitochondrion membrane</location>
        <topology evidence="1">Multi-pass membrane protein</topology>
    </subcellularLocation>
</comment>
<keyword evidence="8 9" id="KW-0472">Membrane</keyword>